<evidence type="ECO:0000256" key="3">
    <source>
        <dbReference type="SAM" id="SignalP"/>
    </source>
</evidence>
<feature type="chain" id="PRO_5025428128" description="Fungal N-terminal domain-containing protein" evidence="3">
    <location>
        <begin position="24"/>
        <end position="344"/>
    </location>
</feature>
<gene>
    <name evidence="4" type="ORF">BU16DRAFT_615978</name>
</gene>
<evidence type="ECO:0008006" key="6">
    <source>
        <dbReference type="Google" id="ProtNLM"/>
    </source>
</evidence>
<proteinExistence type="predicted"/>
<evidence type="ECO:0000256" key="2">
    <source>
        <dbReference type="SAM" id="MobiDB-lite"/>
    </source>
</evidence>
<feature type="coiled-coil region" evidence="1">
    <location>
        <begin position="105"/>
        <end position="139"/>
    </location>
</feature>
<dbReference type="Proteomes" id="UP000799750">
    <property type="component" value="Unassembled WGS sequence"/>
</dbReference>
<dbReference type="EMBL" id="MU004186">
    <property type="protein sequence ID" value="KAF2497315.1"/>
    <property type="molecule type" value="Genomic_DNA"/>
</dbReference>
<keyword evidence="3" id="KW-0732">Signal</keyword>
<evidence type="ECO:0000256" key="1">
    <source>
        <dbReference type="SAM" id="Coils"/>
    </source>
</evidence>
<evidence type="ECO:0000313" key="4">
    <source>
        <dbReference type="EMBL" id="KAF2497315.1"/>
    </source>
</evidence>
<feature type="region of interest" description="Disordered" evidence="2">
    <location>
        <begin position="301"/>
        <end position="320"/>
    </location>
</feature>
<reference evidence="4" key="1">
    <citation type="journal article" date="2020" name="Stud. Mycol.">
        <title>101 Dothideomycetes genomes: a test case for predicting lifestyles and emergence of pathogens.</title>
        <authorList>
            <person name="Haridas S."/>
            <person name="Albert R."/>
            <person name="Binder M."/>
            <person name="Bloem J."/>
            <person name="Labutti K."/>
            <person name="Salamov A."/>
            <person name="Andreopoulos B."/>
            <person name="Baker S."/>
            <person name="Barry K."/>
            <person name="Bills G."/>
            <person name="Bluhm B."/>
            <person name="Cannon C."/>
            <person name="Castanera R."/>
            <person name="Culley D."/>
            <person name="Daum C."/>
            <person name="Ezra D."/>
            <person name="Gonzalez J."/>
            <person name="Henrissat B."/>
            <person name="Kuo A."/>
            <person name="Liang C."/>
            <person name="Lipzen A."/>
            <person name="Lutzoni F."/>
            <person name="Magnuson J."/>
            <person name="Mondo S."/>
            <person name="Nolan M."/>
            <person name="Ohm R."/>
            <person name="Pangilinan J."/>
            <person name="Park H.-J."/>
            <person name="Ramirez L."/>
            <person name="Alfaro M."/>
            <person name="Sun H."/>
            <person name="Tritt A."/>
            <person name="Yoshinaga Y."/>
            <person name="Zwiers L.-H."/>
            <person name="Turgeon B."/>
            <person name="Goodwin S."/>
            <person name="Spatafora J."/>
            <person name="Crous P."/>
            <person name="Grigoriev I."/>
        </authorList>
    </citation>
    <scope>NUCLEOTIDE SEQUENCE</scope>
    <source>
        <strain evidence="4">CBS 269.34</strain>
    </source>
</reference>
<organism evidence="4 5">
    <name type="scientific">Lophium mytilinum</name>
    <dbReference type="NCBI Taxonomy" id="390894"/>
    <lineage>
        <taxon>Eukaryota</taxon>
        <taxon>Fungi</taxon>
        <taxon>Dikarya</taxon>
        <taxon>Ascomycota</taxon>
        <taxon>Pezizomycotina</taxon>
        <taxon>Dothideomycetes</taxon>
        <taxon>Pleosporomycetidae</taxon>
        <taxon>Mytilinidiales</taxon>
        <taxon>Mytilinidiaceae</taxon>
        <taxon>Lophium</taxon>
    </lineage>
</organism>
<evidence type="ECO:0000313" key="5">
    <source>
        <dbReference type="Proteomes" id="UP000799750"/>
    </source>
</evidence>
<dbReference type="AlphaFoldDB" id="A0A6A6QXY0"/>
<sequence>MLPLLTQMFILVVVLVAFAASLAKDTSSPNPGAILAPRMIERATELKTVIEETRAAKQRMEQIETGLRTELETATFEVARLQGVVESQRFLVDRIQECSEAVGHNEVLNEISRQEEKDNTELRRKLVEITNQIVAALNKEMRNFRGGIKPDSETLMRAQVTACTDSMRRTIAGQVLTEINGLYLNDTDDLFDRLNKYFAEMIDPRDPESMAGTIAGFIKAMKKVAPAAQTLTPNTGNKRVIAQVEADEMSPAHARQMNNVLVFDSAMNKPSRGPGVRSMSAPHCNTWANAQTHGVERALRASSVDPQGGATGGEASSERYREVVVGGIGDEESPNTSELFEQGK</sequence>
<feature type="signal peptide" evidence="3">
    <location>
        <begin position="1"/>
        <end position="23"/>
    </location>
</feature>
<protein>
    <recommendedName>
        <fullName evidence="6">Fungal N-terminal domain-containing protein</fullName>
    </recommendedName>
</protein>
<keyword evidence="1" id="KW-0175">Coiled coil</keyword>
<name>A0A6A6QXY0_9PEZI</name>
<accession>A0A6A6QXY0</accession>
<keyword evidence="5" id="KW-1185">Reference proteome</keyword>